<comment type="caution">
    <text evidence="2">The sequence shown here is derived from an EMBL/GenBank/DDBJ whole genome shotgun (WGS) entry which is preliminary data.</text>
</comment>
<reference evidence="2" key="2">
    <citation type="journal article" date="2023" name="BMC Genomics">
        <title>Pest status, molecular evolution, and epigenetic factors derived from the genome assembly of Frankliniella fusca, a thysanopteran phytovirus vector.</title>
        <authorList>
            <person name="Catto M.A."/>
            <person name="Labadie P.E."/>
            <person name="Jacobson A.L."/>
            <person name="Kennedy G.G."/>
            <person name="Srinivasan R."/>
            <person name="Hunt B.G."/>
        </authorList>
    </citation>
    <scope>NUCLEOTIDE SEQUENCE</scope>
    <source>
        <strain evidence="2">PL_HMW_Pooled</strain>
    </source>
</reference>
<protein>
    <submittedName>
        <fullName evidence="2">Aspartate/glutamate leucyltransferase</fullName>
    </submittedName>
</protein>
<organism evidence="2 3">
    <name type="scientific">Frankliniella fusca</name>
    <dbReference type="NCBI Taxonomy" id="407009"/>
    <lineage>
        <taxon>Eukaryota</taxon>
        <taxon>Metazoa</taxon>
        <taxon>Ecdysozoa</taxon>
        <taxon>Arthropoda</taxon>
        <taxon>Hexapoda</taxon>
        <taxon>Insecta</taxon>
        <taxon>Pterygota</taxon>
        <taxon>Neoptera</taxon>
        <taxon>Paraneoptera</taxon>
        <taxon>Thysanoptera</taxon>
        <taxon>Terebrantia</taxon>
        <taxon>Thripoidea</taxon>
        <taxon>Thripidae</taxon>
        <taxon>Frankliniella</taxon>
    </lineage>
</organism>
<dbReference type="EMBL" id="JAHWGI010001443">
    <property type="protein sequence ID" value="KAK3933098.1"/>
    <property type="molecule type" value="Genomic_DNA"/>
</dbReference>
<dbReference type="AlphaFoldDB" id="A0AAE1I4H3"/>
<gene>
    <name evidence="2" type="ORF">KUF71_017359</name>
</gene>
<accession>A0AAE1I4H3</accession>
<feature type="region of interest" description="Disordered" evidence="1">
    <location>
        <begin position="148"/>
        <end position="172"/>
    </location>
</feature>
<keyword evidence="3" id="KW-1185">Reference proteome</keyword>
<name>A0AAE1I4H3_9NEOP</name>
<evidence type="ECO:0000256" key="1">
    <source>
        <dbReference type="SAM" id="MobiDB-lite"/>
    </source>
</evidence>
<evidence type="ECO:0000313" key="3">
    <source>
        <dbReference type="Proteomes" id="UP001219518"/>
    </source>
</evidence>
<dbReference type="Proteomes" id="UP001219518">
    <property type="component" value="Unassembled WGS sequence"/>
</dbReference>
<sequence length="172" mass="19672">MKKMLMRIFILTCGPQEGSSEIDTIPVLPLKSDADFDKFCALCTKEDAKLGMVKYLSEHGLNDLRETIFFMLKKLISNEYAINFNLTGVNRKGVHTAKKKFDDTLPCIVLKAAVKQHSRTLAMRGADARHKYNSSEFRSAVSDWLKDAKKRADNDRQRELRRQRQGEESGED</sequence>
<proteinExistence type="predicted"/>
<reference evidence="2" key="1">
    <citation type="submission" date="2021-07" db="EMBL/GenBank/DDBJ databases">
        <authorList>
            <person name="Catto M.A."/>
            <person name="Jacobson A."/>
            <person name="Kennedy G."/>
            <person name="Labadie P."/>
            <person name="Hunt B.G."/>
            <person name="Srinivasan R."/>
        </authorList>
    </citation>
    <scope>NUCLEOTIDE SEQUENCE</scope>
    <source>
        <strain evidence="2">PL_HMW_Pooled</strain>
        <tissue evidence="2">Head</tissue>
    </source>
</reference>
<evidence type="ECO:0000313" key="2">
    <source>
        <dbReference type="EMBL" id="KAK3933098.1"/>
    </source>
</evidence>